<accession>A0ABR1B1U5</accession>
<dbReference type="EMBL" id="JAWJWF010000005">
    <property type="protein sequence ID" value="KAK6632224.1"/>
    <property type="molecule type" value="Genomic_DNA"/>
</dbReference>
<evidence type="ECO:0000313" key="2">
    <source>
        <dbReference type="Proteomes" id="UP001359485"/>
    </source>
</evidence>
<dbReference type="Proteomes" id="UP001359485">
    <property type="component" value="Unassembled WGS sequence"/>
</dbReference>
<reference evidence="1 2" key="1">
    <citation type="submission" date="2023-09" db="EMBL/GenBank/DDBJ databases">
        <title>Genomes of two closely related lineages of the louse Polyplax serrata with different host specificities.</title>
        <authorList>
            <person name="Martinu J."/>
            <person name="Tarabai H."/>
            <person name="Stefka J."/>
            <person name="Hypsa V."/>
        </authorList>
    </citation>
    <scope>NUCLEOTIDE SEQUENCE [LARGE SCALE GENOMIC DNA]</scope>
    <source>
        <strain evidence="1">98ZLc_SE</strain>
    </source>
</reference>
<sequence>MAPSGFAQLLRLASRSTPVLNDEHAWNVQLLGITTDDLFAGNALGETSLPSHYDPALQTVIVNKKKAQPSPMCRGMHPSTSLKIVDEADSSRLEIGKGLLLATHGPNPQERSIH</sequence>
<protein>
    <submittedName>
        <fullName evidence="1">Uncharacterized protein</fullName>
    </submittedName>
</protein>
<evidence type="ECO:0000313" key="1">
    <source>
        <dbReference type="EMBL" id="KAK6632224.1"/>
    </source>
</evidence>
<name>A0ABR1B1U5_POLSC</name>
<organism evidence="1 2">
    <name type="scientific">Polyplax serrata</name>
    <name type="common">Common mouse louse</name>
    <dbReference type="NCBI Taxonomy" id="468196"/>
    <lineage>
        <taxon>Eukaryota</taxon>
        <taxon>Metazoa</taxon>
        <taxon>Ecdysozoa</taxon>
        <taxon>Arthropoda</taxon>
        <taxon>Hexapoda</taxon>
        <taxon>Insecta</taxon>
        <taxon>Pterygota</taxon>
        <taxon>Neoptera</taxon>
        <taxon>Paraneoptera</taxon>
        <taxon>Psocodea</taxon>
        <taxon>Troctomorpha</taxon>
        <taxon>Phthiraptera</taxon>
        <taxon>Anoplura</taxon>
        <taxon>Polyplacidae</taxon>
        <taxon>Polyplax</taxon>
    </lineage>
</organism>
<gene>
    <name evidence="1" type="ORF">RUM44_007255</name>
</gene>
<keyword evidence="2" id="KW-1185">Reference proteome</keyword>
<comment type="caution">
    <text evidence="1">The sequence shown here is derived from an EMBL/GenBank/DDBJ whole genome shotgun (WGS) entry which is preliminary data.</text>
</comment>
<proteinExistence type="predicted"/>